<feature type="transmembrane region" description="Helical" evidence="7">
    <location>
        <begin position="191"/>
        <end position="213"/>
    </location>
</feature>
<feature type="transmembrane region" description="Helical" evidence="7">
    <location>
        <begin position="149"/>
        <end position="171"/>
    </location>
</feature>
<dbReference type="PANTHER" id="PTHR23511:SF37">
    <property type="entry name" value="MAJOR FACILITATOR SUPERFAMILY (MFS) PROFILE DOMAIN-CONTAINING PROTEIN-RELATED"/>
    <property type="match status" value="1"/>
</dbReference>
<comment type="caution">
    <text evidence="9">The sequence shown here is derived from an EMBL/GenBank/DDBJ whole genome shotgun (WGS) entry which is preliminary data.</text>
</comment>
<feature type="transmembrane region" description="Helical" evidence="7">
    <location>
        <begin position="452"/>
        <end position="477"/>
    </location>
</feature>
<feature type="transmembrane region" description="Helical" evidence="7">
    <location>
        <begin position="62"/>
        <end position="81"/>
    </location>
</feature>
<keyword evidence="2" id="KW-0813">Transport</keyword>
<evidence type="ECO:0000256" key="3">
    <source>
        <dbReference type="ARBA" id="ARBA00022692"/>
    </source>
</evidence>
<dbReference type="SUPFAM" id="SSF103473">
    <property type="entry name" value="MFS general substrate transporter"/>
    <property type="match status" value="1"/>
</dbReference>
<feature type="transmembrane region" description="Helical" evidence="7">
    <location>
        <begin position="120"/>
        <end position="137"/>
    </location>
</feature>
<dbReference type="PANTHER" id="PTHR23511">
    <property type="entry name" value="SYNAPTIC VESICLE GLYCOPROTEIN 2"/>
    <property type="match status" value="1"/>
</dbReference>
<feature type="domain" description="Major facilitator superfamily (MFS) profile" evidence="8">
    <location>
        <begin position="22"/>
        <end position="506"/>
    </location>
</feature>
<accession>A0A9J6CN92</accession>
<name>A0A9J6CN92_POLVA</name>
<feature type="transmembrane region" description="Helical" evidence="7">
    <location>
        <begin position="21"/>
        <end position="50"/>
    </location>
</feature>
<dbReference type="OrthoDB" id="10262656at2759"/>
<feature type="transmembrane region" description="Helical" evidence="7">
    <location>
        <begin position="93"/>
        <end position="114"/>
    </location>
</feature>
<evidence type="ECO:0000256" key="4">
    <source>
        <dbReference type="ARBA" id="ARBA00022989"/>
    </source>
</evidence>
<dbReference type="AlphaFoldDB" id="A0A9J6CN92"/>
<reference evidence="9" key="1">
    <citation type="submission" date="2021-03" db="EMBL/GenBank/DDBJ databases">
        <title>Chromosome level genome of the anhydrobiotic midge Polypedilum vanderplanki.</title>
        <authorList>
            <person name="Yoshida Y."/>
            <person name="Kikawada T."/>
            <person name="Gusev O."/>
        </authorList>
    </citation>
    <scope>NUCLEOTIDE SEQUENCE</scope>
    <source>
        <strain evidence="9">NIAS01</strain>
        <tissue evidence="9">Whole body or cell culture</tissue>
    </source>
</reference>
<dbReference type="Pfam" id="PF07690">
    <property type="entry name" value="MFS_1"/>
    <property type="match status" value="1"/>
</dbReference>
<gene>
    <name evidence="9" type="ORF">PVAND_012394</name>
</gene>
<keyword evidence="5 7" id="KW-0472">Membrane</keyword>
<feature type="region of interest" description="Disordered" evidence="6">
    <location>
        <begin position="509"/>
        <end position="530"/>
    </location>
</feature>
<dbReference type="GO" id="GO:0016020">
    <property type="term" value="C:membrane"/>
    <property type="evidence" value="ECO:0007669"/>
    <property type="project" value="UniProtKB-SubCell"/>
</dbReference>
<dbReference type="GO" id="GO:0022857">
    <property type="term" value="F:transmembrane transporter activity"/>
    <property type="evidence" value="ECO:0007669"/>
    <property type="project" value="InterPro"/>
</dbReference>
<evidence type="ECO:0000256" key="7">
    <source>
        <dbReference type="SAM" id="Phobius"/>
    </source>
</evidence>
<evidence type="ECO:0000313" key="10">
    <source>
        <dbReference type="Proteomes" id="UP001107558"/>
    </source>
</evidence>
<evidence type="ECO:0000256" key="5">
    <source>
        <dbReference type="ARBA" id="ARBA00023136"/>
    </source>
</evidence>
<dbReference type="InterPro" id="IPR036259">
    <property type="entry name" value="MFS_trans_sf"/>
</dbReference>
<evidence type="ECO:0000259" key="8">
    <source>
        <dbReference type="PROSITE" id="PS50850"/>
    </source>
</evidence>
<evidence type="ECO:0000256" key="1">
    <source>
        <dbReference type="ARBA" id="ARBA00004141"/>
    </source>
</evidence>
<keyword evidence="10" id="KW-1185">Reference proteome</keyword>
<sequence>MTLRMSYSFEDTISETKFGKFNYIMITLSGLILACSCLESYCISLIIPIAQCELEMNNFHKGLLGSIGYLGIILSSNFWGFMADTKGRKQIMVPALILSFSFTILSTLVGNFWLLVILRFLNGFCICAPQGIIYAFLGEFHSSKLRAKVLIIASVLYGIFCLIEPLNGIIFLNQDVWNFYIPILNLNYNGWRIFLIMCSFPNIICAILMIYLIPESPKFTFSQGDEERTLKILQRIYKFNTGKDDYKVTSLIKDKEFEEGKSEQSKGFIEFLWSQTIPLFKQPHLKNTLTACYLQFGICLACNGFYTFFPDIVNKVTVWLETTTTPYPHTGETVCSILSTYNLNSTMTEYVTDKVPDACVTKLELETFADVTILSILYTLGWLIISIVIDKVGKLVVLVFVSFSCGFASLAVMLLQFPHAALHIYLILLMAGLNMSVVNTSTIELFPTNLRAMAVSISMMVGRIGSVAGSNFVGLAIKNYCTYTWILPAVLLITGGFLAFTIPNINKNSKDGDKKSAKEKEAEAEEEIAL</sequence>
<comment type="subcellular location">
    <subcellularLocation>
        <location evidence="1">Membrane</location>
        <topology evidence="1">Multi-pass membrane protein</topology>
    </subcellularLocation>
</comment>
<feature type="transmembrane region" description="Helical" evidence="7">
    <location>
        <begin position="396"/>
        <end position="416"/>
    </location>
</feature>
<feature type="compositionally biased region" description="Basic and acidic residues" evidence="6">
    <location>
        <begin position="509"/>
        <end position="521"/>
    </location>
</feature>
<feature type="transmembrane region" description="Helical" evidence="7">
    <location>
        <begin position="483"/>
        <end position="505"/>
    </location>
</feature>
<feature type="transmembrane region" description="Helical" evidence="7">
    <location>
        <begin position="422"/>
        <end position="440"/>
    </location>
</feature>
<dbReference type="PROSITE" id="PS51257">
    <property type="entry name" value="PROKAR_LIPOPROTEIN"/>
    <property type="match status" value="1"/>
</dbReference>
<feature type="transmembrane region" description="Helical" evidence="7">
    <location>
        <begin position="291"/>
        <end position="309"/>
    </location>
</feature>
<protein>
    <recommendedName>
        <fullName evidence="8">Major facilitator superfamily (MFS) profile domain-containing protein</fullName>
    </recommendedName>
</protein>
<evidence type="ECO:0000256" key="6">
    <source>
        <dbReference type="SAM" id="MobiDB-lite"/>
    </source>
</evidence>
<keyword evidence="3 7" id="KW-0812">Transmembrane</keyword>
<dbReference type="EMBL" id="JADBJN010000001">
    <property type="protein sequence ID" value="KAG5683091.1"/>
    <property type="molecule type" value="Genomic_DNA"/>
</dbReference>
<dbReference type="PROSITE" id="PS50850">
    <property type="entry name" value="MFS"/>
    <property type="match status" value="1"/>
</dbReference>
<organism evidence="9 10">
    <name type="scientific">Polypedilum vanderplanki</name>
    <name type="common">Sleeping chironomid midge</name>
    <dbReference type="NCBI Taxonomy" id="319348"/>
    <lineage>
        <taxon>Eukaryota</taxon>
        <taxon>Metazoa</taxon>
        <taxon>Ecdysozoa</taxon>
        <taxon>Arthropoda</taxon>
        <taxon>Hexapoda</taxon>
        <taxon>Insecta</taxon>
        <taxon>Pterygota</taxon>
        <taxon>Neoptera</taxon>
        <taxon>Endopterygota</taxon>
        <taxon>Diptera</taxon>
        <taxon>Nematocera</taxon>
        <taxon>Chironomoidea</taxon>
        <taxon>Chironomidae</taxon>
        <taxon>Chironominae</taxon>
        <taxon>Polypedilum</taxon>
        <taxon>Polypedilum</taxon>
    </lineage>
</organism>
<feature type="transmembrane region" description="Helical" evidence="7">
    <location>
        <begin position="371"/>
        <end position="389"/>
    </location>
</feature>
<dbReference type="InterPro" id="IPR011701">
    <property type="entry name" value="MFS"/>
</dbReference>
<dbReference type="Proteomes" id="UP001107558">
    <property type="component" value="Chromosome 1"/>
</dbReference>
<keyword evidence="4 7" id="KW-1133">Transmembrane helix</keyword>
<dbReference type="Gene3D" id="1.20.1250.20">
    <property type="entry name" value="MFS general substrate transporter like domains"/>
    <property type="match status" value="1"/>
</dbReference>
<evidence type="ECO:0000256" key="2">
    <source>
        <dbReference type="ARBA" id="ARBA00022448"/>
    </source>
</evidence>
<evidence type="ECO:0000313" key="9">
    <source>
        <dbReference type="EMBL" id="KAG5683091.1"/>
    </source>
</evidence>
<dbReference type="InterPro" id="IPR020846">
    <property type="entry name" value="MFS_dom"/>
</dbReference>
<proteinExistence type="predicted"/>